<evidence type="ECO:0000313" key="3">
    <source>
        <dbReference type="Proteomes" id="UP000186817"/>
    </source>
</evidence>
<feature type="region of interest" description="Disordered" evidence="1">
    <location>
        <begin position="86"/>
        <end position="119"/>
    </location>
</feature>
<organism evidence="2 3">
    <name type="scientific">Symbiodinium microadriaticum</name>
    <name type="common">Dinoflagellate</name>
    <name type="synonym">Zooxanthella microadriatica</name>
    <dbReference type="NCBI Taxonomy" id="2951"/>
    <lineage>
        <taxon>Eukaryota</taxon>
        <taxon>Sar</taxon>
        <taxon>Alveolata</taxon>
        <taxon>Dinophyceae</taxon>
        <taxon>Suessiales</taxon>
        <taxon>Symbiodiniaceae</taxon>
        <taxon>Symbiodinium</taxon>
    </lineage>
</organism>
<gene>
    <name evidence="2" type="ORF">AK812_SmicGene11860</name>
</gene>
<reference evidence="2 3" key="1">
    <citation type="submission" date="2016-02" db="EMBL/GenBank/DDBJ databases">
        <title>Genome analysis of coral dinoflagellate symbionts highlights evolutionary adaptations to a symbiotic lifestyle.</title>
        <authorList>
            <person name="Aranda M."/>
            <person name="Li Y."/>
            <person name="Liew Y.J."/>
            <person name="Baumgarten S."/>
            <person name="Simakov O."/>
            <person name="Wilson M."/>
            <person name="Piel J."/>
            <person name="Ashoor H."/>
            <person name="Bougouffa S."/>
            <person name="Bajic V.B."/>
            <person name="Ryu T."/>
            <person name="Ravasi T."/>
            <person name="Bayer T."/>
            <person name="Micklem G."/>
            <person name="Kim H."/>
            <person name="Bhak J."/>
            <person name="Lajeunesse T.C."/>
            <person name="Voolstra C.R."/>
        </authorList>
    </citation>
    <scope>NUCLEOTIDE SEQUENCE [LARGE SCALE GENOMIC DNA]</scope>
    <source>
        <strain evidence="2 3">CCMP2467</strain>
    </source>
</reference>
<proteinExistence type="predicted"/>
<evidence type="ECO:0000313" key="2">
    <source>
        <dbReference type="EMBL" id="OLQ05022.1"/>
    </source>
</evidence>
<accession>A0A1Q9EC85</accession>
<feature type="compositionally biased region" description="Basic and acidic residues" evidence="1">
    <location>
        <begin position="102"/>
        <end position="119"/>
    </location>
</feature>
<comment type="caution">
    <text evidence="2">The sequence shown here is derived from an EMBL/GenBank/DDBJ whole genome shotgun (WGS) entry which is preliminary data.</text>
</comment>
<dbReference type="Proteomes" id="UP000186817">
    <property type="component" value="Unassembled WGS sequence"/>
</dbReference>
<feature type="compositionally biased region" description="Acidic residues" evidence="1">
    <location>
        <begin position="92"/>
        <end position="101"/>
    </location>
</feature>
<sequence length="119" mass="13201">MRRYTGTVAVWGSGVISTCVQFDIPEAWLESMLRKGVLLFIDREYDAYGAGILAIVRDLQVIRAGPWSSEDVQVKVVQVNPLESQGQSQVLELEEEEEEEGDCGKDDGDGISRARRPAD</sequence>
<keyword evidence="3" id="KW-1185">Reference proteome</keyword>
<dbReference type="AlphaFoldDB" id="A0A1Q9EC85"/>
<evidence type="ECO:0000256" key="1">
    <source>
        <dbReference type="SAM" id="MobiDB-lite"/>
    </source>
</evidence>
<name>A0A1Q9EC85_SYMMI</name>
<protein>
    <submittedName>
        <fullName evidence="2">Uncharacterized protein</fullName>
    </submittedName>
</protein>
<dbReference type="EMBL" id="LSRX01000196">
    <property type="protein sequence ID" value="OLQ05022.1"/>
    <property type="molecule type" value="Genomic_DNA"/>
</dbReference>